<protein>
    <submittedName>
        <fullName evidence="1">Uncharacterized protein</fullName>
    </submittedName>
</protein>
<organism evidence="1 2">
    <name type="scientific">Hahella chejuensis (strain KCTC 2396)</name>
    <dbReference type="NCBI Taxonomy" id="349521"/>
    <lineage>
        <taxon>Bacteria</taxon>
        <taxon>Pseudomonadati</taxon>
        <taxon>Pseudomonadota</taxon>
        <taxon>Gammaproteobacteria</taxon>
        <taxon>Oceanospirillales</taxon>
        <taxon>Hahellaceae</taxon>
        <taxon>Hahella</taxon>
    </lineage>
</organism>
<sequence>MRALPHDKNVMGKRFAVNNQEFLKLNRRMPV</sequence>
<dbReference type="AlphaFoldDB" id="Q2SLQ0"/>
<dbReference type="KEGG" id="hch:HCH_01567"/>
<dbReference type="EMBL" id="CP000155">
    <property type="protein sequence ID" value="ABC28424.1"/>
    <property type="molecule type" value="Genomic_DNA"/>
</dbReference>
<accession>Q2SLQ0</accession>
<evidence type="ECO:0000313" key="2">
    <source>
        <dbReference type="Proteomes" id="UP000000238"/>
    </source>
</evidence>
<proteinExistence type="predicted"/>
<reference evidence="1 2" key="1">
    <citation type="journal article" date="2005" name="Nucleic Acids Res.">
        <title>Genomic blueprint of Hahella chejuensis, a marine microbe producing an algicidal agent.</title>
        <authorList>
            <person name="Jeong H."/>
            <person name="Yim J.H."/>
            <person name="Lee C."/>
            <person name="Choi S.-H."/>
            <person name="Park Y.K."/>
            <person name="Yoon S.H."/>
            <person name="Hur C.-G."/>
            <person name="Kang H.-Y."/>
            <person name="Kim D."/>
            <person name="Lee H.H."/>
            <person name="Park K.H."/>
            <person name="Park S.-H."/>
            <person name="Park H.-S."/>
            <person name="Lee H.K."/>
            <person name="Oh T.K."/>
            <person name="Kim J.F."/>
        </authorList>
    </citation>
    <scope>NUCLEOTIDE SEQUENCE [LARGE SCALE GENOMIC DNA]</scope>
    <source>
        <strain evidence="1 2">KCTC 2396</strain>
    </source>
</reference>
<name>Q2SLQ0_HAHCH</name>
<gene>
    <name evidence="1" type="ordered locus">HCH_01567</name>
</gene>
<evidence type="ECO:0000313" key="1">
    <source>
        <dbReference type="EMBL" id="ABC28424.1"/>
    </source>
</evidence>
<keyword evidence="2" id="KW-1185">Reference proteome</keyword>
<dbReference type="Proteomes" id="UP000000238">
    <property type="component" value="Chromosome"/>
</dbReference>
<dbReference type="HOGENOM" id="CLU_3396793_0_0_6"/>